<keyword evidence="2" id="KW-1185">Reference proteome</keyword>
<sequence length="210" mass="23657">MENLPIPAQTTGASCDVTSSVQMDSLEEAQAFFQTVRQRFVDINSWKLHAGEEKASFSLREPSGDLLLREPKVGDYIRIQIPGLNNPGTDGYDWVQIEEVKEEDNLQEQCLYIRVRPCPDPTAPDTSVKHFYCPEATSNFLIVRQGKEIRAEVHGRNELPNTQEVGGLEKIRNFLVAIGGILAGSKFQWKSLTEGLIELPKETLKDKNKR</sequence>
<dbReference type="EMBL" id="JADKYY010000006">
    <property type="protein sequence ID" value="MBF5027371.1"/>
    <property type="molecule type" value="Genomic_DNA"/>
</dbReference>
<dbReference type="RefSeq" id="WP_194739302.1">
    <property type="nucleotide sequence ID" value="NZ_JADKYY010000006.1"/>
</dbReference>
<name>A0A930YW32_9FLAO</name>
<dbReference type="Proteomes" id="UP000694480">
    <property type="component" value="Unassembled WGS sequence"/>
</dbReference>
<proteinExistence type="predicted"/>
<protein>
    <submittedName>
        <fullName evidence="1">Uncharacterized protein</fullName>
    </submittedName>
</protein>
<accession>A0A930YW32</accession>
<evidence type="ECO:0000313" key="1">
    <source>
        <dbReference type="EMBL" id="MBF5027371.1"/>
    </source>
</evidence>
<dbReference type="AlphaFoldDB" id="A0A930YW32"/>
<gene>
    <name evidence="1" type="ORF">IC612_06115</name>
</gene>
<reference evidence="1" key="1">
    <citation type="submission" date="2020-11" db="EMBL/GenBank/DDBJ databases">
        <title>Genome seq and assembly of Planobacterium sp.</title>
        <authorList>
            <person name="Chhetri G."/>
        </authorList>
    </citation>
    <scope>NUCLEOTIDE SEQUENCE</scope>
    <source>
        <strain evidence="1">GCR5</strain>
    </source>
</reference>
<comment type="caution">
    <text evidence="1">The sequence shown here is derived from an EMBL/GenBank/DDBJ whole genome shotgun (WGS) entry which is preliminary data.</text>
</comment>
<evidence type="ECO:0000313" key="2">
    <source>
        <dbReference type="Proteomes" id="UP000694480"/>
    </source>
</evidence>
<organism evidence="1 2">
    <name type="scientific">Planobacterium oryzisoli</name>
    <dbReference type="NCBI Taxonomy" id="2771435"/>
    <lineage>
        <taxon>Bacteria</taxon>
        <taxon>Pseudomonadati</taxon>
        <taxon>Bacteroidota</taxon>
        <taxon>Flavobacteriia</taxon>
        <taxon>Flavobacteriales</taxon>
        <taxon>Weeksellaceae</taxon>
        <taxon>Chryseobacterium group</taxon>
        <taxon>Chryseobacterium</taxon>
    </lineage>
</organism>